<name>A0ABP7RPI1_9SPHN</name>
<reference evidence="4" key="1">
    <citation type="journal article" date="2019" name="Int. J. Syst. Evol. Microbiol.">
        <title>The Global Catalogue of Microorganisms (GCM) 10K type strain sequencing project: providing services to taxonomists for standard genome sequencing and annotation.</title>
        <authorList>
            <consortium name="The Broad Institute Genomics Platform"/>
            <consortium name="The Broad Institute Genome Sequencing Center for Infectious Disease"/>
            <person name="Wu L."/>
            <person name="Ma J."/>
        </authorList>
    </citation>
    <scope>NUCLEOTIDE SEQUENCE [LARGE SCALE GENOMIC DNA]</scope>
    <source>
        <strain evidence="4">JCM 16603</strain>
    </source>
</reference>
<dbReference type="CDD" id="cd00586">
    <property type="entry name" value="4HBT"/>
    <property type="match status" value="1"/>
</dbReference>
<dbReference type="InterPro" id="IPR050563">
    <property type="entry name" value="4-hydroxybenzoyl-CoA_TE"/>
</dbReference>
<evidence type="ECO:0000256" key="2">
    <source>
        <dbReference type="ARBA" id="ARBA00022801"/>
    </source>
</evidence>
<evidence type="ECO:0000313" key="4">
    <source>
        <dbReference type="Proteomes" id="UP001501310"/>
    </source>
</evidence>
<evidence type="ECO:0000313" key="3">
    <source>
        <dbReference type="EMBL" id="GAA4000467.1"/>
    </source>
</evidence>
<dbReference type="EMBL" id="BAAAZD010000001">
    <property type="protein sequence ID" value="GAA4000467.1"/>
    <property type="molecule type" value="Genomic_DNA"/>
</dbReference>
<dbReference type="PIRSF" id="PIRSF003230">
    <property type="entry name" value="YbgC"/>
    <property type="match status" value="1"/>
</dbReference>
<comment type="similarity">
    <text evidence="1">Belongs to the 4-hydroxybenzoyl-CoA thioesterase family.</text>
</comment>
<organism evidence="3 4">
    <name type="scientific">Sphingomonas humi</name>
    <dbReference type="NCBI Taxonomy" id="335630"/>
    <lineage>
        <taxon>Bacteria</taxon>
        <taxon>Pseudomonadati</taxon>
        <taxon>Pseudomonadota</taxon>
        <taxon>Alphaproteobacteria</taxon>
        <taxon>Sphingomonadales</taxon>
        <taxon>Sphingomonadaceae</taxon>
        <taxon>Sphingomonas</taxon>
    </lineage>
</organism>
<dbReference type="PANTHER" id="PTHR31793:SF37">
    <property type="entry name" value="ACYL-COA THIOESTER HYDROLASE YBGC"/>
    <property type="match status" value="1"/>
</dbReference>
<comment type="caution">
    <text evidence="3">The sequence shown here is derived from an EMBL/GenBank/DDBJ whole genome shotgun (WGS) entry which is preliminary data.</text>
</comment>
<dbReference type="Gene3D" id="3.10.129.10">
    <property type="entry name" value="Hotdog Thioesterase"/>
    <property type="match status" value="1"/>
</dbReference>
<proteinExistence type="inferred from homology"/>
<dbReference type="NCBIfam" id="TIGR00051">
    <property type="entry name" value="YbgC/FadM family acyl-CoA thioesterase"/>
    <property type="match status" value="1"/>
</dbReference>
<dbReference type="InterPro" id="IPR029069">
    <property type="entry name" value="HotDog_dom_sf"/>
</dbReference>
<gene>
    <name evidence="3" type="primary">ybgC</name>
    <name evidence="3" type="ORF">GCM10022211_08590</name>
</gene>
<keyword evidence="2" id="KW-0378">Hydrolase</keyword>
<evidence type="ECO:0000256" key="1">
    <source>
        <dbReference type="ARBA" id="ARBA00005953"/>
    </source>
</evidence>
<protein>
    <submittedName>
        <fullName evidence="3">Tol-pal system-associated acyl-CoA thioesterase</fullName>
    </submittedName>
</protein>
<dbReference type="RefSeq" id="WP_344708926.1">
    <property type="nucleotide sequence ID" value="NZ_BAAAZD010000001.1"/>
</dbReference>
<accession>A0ABP7RPI1</accession>
<dbReference type="Pfam" id="PF13279">
    <property type="entry name" value="4HBT_2"/>
    <property type="match status" value="1"/>
</dbReference>
<dbReference type="InterPro" id="IPR006684">
    <property type="entry name" value="YbgC/YbaW"/>
</dbReference>
<sequence length="154" mass="17366">MTSPLDQPYRGGFVGPEHRFALTVYFEDTDTAGIVYYANYLKFMERARSDMLRAAEVDQRGALEAGTGVYAVAEAHVRYLRPAKLGDDLVIVSTLDEVRAASVRIHQRVMRGDELCAQGRITAAFLTPDGRPTRQPREWVARFEDIRSKTKEQA</sequence>
<dbReference type="PANTHER" id="PTHR31793">
    <property type="entry name" value="4-HYDROXYBENZOYL-COA THIOESTERASE FAMILY MEMBER"/>
    <property type="match status" value="1"/>
</dbReference>
<dbReference type="SUPFAM" id="SSF54637">
    <property type="entry name" value="Thioesterase/thiol ester dehydrase-isomerase"/>
    <property type="match status" value="1"/>
</dbReference>
<dbReference type="Proteomes" id="UP001501310">
    <property type="component" value="Unassembled WGS sequence"/>
</dbReference>
<keyword evidence="4" id="KW-1185">Reference proteome</keyword>